<feature type="signal peptide" evidence="8">
    <location>
        <begin position="1"/>
        <end position="23"/>
    </location>
</feature>
<evidence type="ECO:0000256" key="2">
    <source>
        <dbReference type="ARBA" id="ARBA00012111"/>
    </source>
</evidence>
<dbReference type="AlphaFoldDB" id="I1YI54"/>
<evidence type="ECO:0000256" key="3">
    <source>
        <dbReference type="ARBA" id="ARBA00022491"/>
    </source>
</evidence>
<dbReference type="PRINTS" id="PR01270">
    <property type="entry name" value="HDASUPER"/>
</dbReference>
<keyword evidence="5" id="KW-0156">Chromatin regulator</keyword>
<evidence type="ECO:0000256" key="4">
    <source>
        <dbReference type="ARBA" id="ARBA00022801"/>
    </source>
</evidence>
<dbReference type="SUPFAM" id="SSF52768">
    <property type="entry name" value="Arginase/deacetylase"/>
    <property type="match status" value="1"/>
</dbReference>
<dbReference type="PANTHER" id="PTHR10625:SF5">
    <property type="entry name" value="HISTONE DEACETYLASE"/>
    <property type="match status" value="1"/>
</dbReference>
<dbReference type="EMBL" id="CP003380">
    <property type="protein sequence ID" value="AFJ02597.1"/>
    <property type="molecule type" value="Genomic_DNA"/>
</dbReference>
<feature type="chain" id="PRO_5003654177" description="histone deacetylase" evidence="8">
    <location>
        <begin position="24"/>
        <end position="330"/>
    </location>
</feature>
<name>I1YI54_METFJ</name>
<dbReference type="GO" id="GO:0141221">
    <property type="term" value="F:histone deacetylase activity, hydrolytic mechanism"/>
    <property type="evidence" value="ECO:0007669"/>
    <property type="project" value="UniProtKB-EC"/>
</dbReference>
<dbReference type="GO" id="GO:0040029">
    <property type="term" value="P:epigenetic regulation of gene expression"/>
    <property type="evidence" value="ECO:0007669"/>
    <property type="project" value="TreeGrafter"/>
</dbReference>
<protein>
    <recommendedName>
        <fullName evidence="2">histone deacetylase</fullName>
        <ecNumber evidence="2">3.5.1.98</ecNumber>
    </recommendedName>
</protein>
<dbReference type="InterPro" id="IPR000286">
    <property type="entry name" value="HDACs"/>
</dbReference>
<reference evidence="10 11" key="1">
    <citation type="journal article" date="2012" name="J. Bacteriol.">
        <title>Complete genome sequences of Methylophaga sp. strain JAM1 and Methylophaga sp. strain JAM7.</title>
        <authorList>
            <person name="Villeneuve C."/>
            <person name="Martineau C."/>
            <person name="Mauffrey F."/>
            <person name="Villemur R."/>
        </authorList>
    </citation>
    <scope>NUCLEOTIDE SEQUENCE [LARGE SCALE GENOMIC DNA]</scope>
    <source>
        <strain evidence="10 11">JAM7</strain>
    </source>
</reference>
<dbReference type="eggNOG" id="COG0123">
    <property type="taxonomic scope" value="Bacteria"/>
</dbReference>
<feature type="domain" description="Histone deacetylase" evidence="9">
    <location>
        <begin position="49"/>
        <end position="325"/>
    </location>
</feature>
<sequence precursor="true">MQRRKLLKLAGLACLPASLRAVSASSNESLKTGLVLDDRFVDYQITPDHPESPARYRQVAHTLNALHRANKVTSIAATPAKVRWLSTIHSIEHQASIKRHAPEAYATARLAAGGVLNCVDAVMQEKVKNAFCASRPPGHHATNTGREEGFCYFNHVAIAARYAQQQYGLERILIVDWDYHHGNGTEWAFYDDPSVLFFSTHDRDAYPRTGLPERTGHGAGEGFNINVHLPCGSGDAAMLAAFKEKLLPAANAFSPQLVLISAGFDSRVDDLLGCHEITDDGFKALTKMVMQIAARHCQGRLVSVLEGGYHIPGLVRASQAHITALSSLSG</sequence>
<keyword evidence="8" id="KW-0732">Signal</keyword>
<keyword evidence="4 10" id="KW-0378">Hydrolase</keyword>
<comment type="similarity">
    <text evidence="1">Belongs to the histone deacetylase family. HD type 2 subfamily.</text>
</comment>
<dbReference type="Pfam" id="PF00850">
    <property type="entry name" value="Hist_deacetyl"/>
    <property type="match status" value="1"/>
</dbReference>
<dbReference type="HOGENOM" id="CLU_007727_8_2_6"/>
<evidence type="ECO:0000313" key="11">
    <source>
        <dbReference type="Proteomes" id="UP000009145"/>
    </source>
</evidence>
<gene>
    <name evidence="10" type="ordered locus">Q7C_1448</name>
</gene>
<evidence type="ECO:0000313" key="10">
    <source>
        <dbReference type="EMBL" id="AFJ02597.1"/>
    </source>
</evidence>
<dbReference type="InterPro" id="IPR023696">
    <property type="entry name" value="Ureohydrolase_dom_sf"/>
</dbReference>
<dbReference type="KEGG" id="mec:Q7C_1448"/>
<evidence type="ECO:0000256" key="7">
    <source>
        <dbReference type="ARBA" id="ARBA00023163"/>
    </source>
</evidence>
<evidence type="ECO:0000256" key="1">
    <source>
        <dbReference type="ARBA" id="ARBA00007738"/>
    </source>
</evidence>
<dbReference type="RefSeq" id="WP_014704017.1">
    <property type="nucleotide sequence ID" value="NC_017856.1"/>
</dbReference>
<dbReference type="OrthoDB" id="9808367at2"/>
<dbReference type="Proteomes" id="UP000009145">
    <property type="component" value="Chromosome"/>
</dbReference>
<organism evidence="10 11">
    <name type="scientific">Methylophaga frappieri (strain ATCC BAA-2434 / DSM 25690 / JAM7)</name>
    <dbReference type="NCBI Taxonomy" id="754477"/>
    <lineage>
        <taxon>Bacteria</taxon>
        <taxon>Pseudomonadati</taxon>
        <taxon>Pseudomonadota</taxon>
        <taxon>Gammaproteobacteria</taxon>
        <taxon>Thiotrichales</taxon>
        <taxon>Piscirickettsiaceae</taxon>
        <taxon>Methylophaga</taxon>
    </lineage>
</organism>
<accession>I1YI54</accession>
<keyword evidence="3" id="KW-0678">Repressor</keyword>
<dbReference type="CDD" id="cd09992">
    <property type="entry name" value="HDAC_classII"/>
    <property type="match status" value="1"/>
</dbReference>
<dbReference type="PANTHER" id="PTHR10625">
    <property type="entry name" value="HISTONE DEACETYLASE HDAC1-RELATED"/>
    <property type="match status" value="1"/>
</dbReference>
<evidence type="ECO:0000256" key="8">
    <source>
        <dbReference type="SAM" id="SignalP"/>
    </source>
</evidence>
<evidence type="ECO:0000259" key="9">
    <source>
        <dbReference type="Pfam" id="PF00850"/>
    </source>
</evidence>
<evidence type="ECO:0000256" key="6">
    <source>
        <dbReference type="ARBA" id="ARBA00023015"/>
    </source>
</evidence>
<keyword evidence="11" id="KW-1185">Reference proteome</keyword>
<dbReference type="EC" id="3.5.1.98" evidence="2"/>
<proteinExistence type="inferred from homology"/>
<dbReference type="InterPro" id="IPR023801">
    <property type="entry name" value="His_deacetylse_dom"/>
</dbReference>
<dbReference type="InterPro" id="IPR037138">
    <property type="entry name" value="His_deacetylse_dom_sf"/>
</dbReference>
<evidence type="ECO:0000256" key="5">
    <source>
        <dbReference type="ARBA" id="ARBA00022853"/>
    </source>
</evidence>
<dbReference type="Gene3D" id="3.40.800.20">
    <property type="entry name" value="Histone deacetylase domain"/>
    <property type="match status" value="1"/>
</dbReference>
<keyword evidence="7" id="KW-0804">Transcription</keyword>
<dbReference type="STRING" id="754477.Q7C_1448"/>
<keyword evidence="6" id="KW-0805">Transcription regulation</keyword>
<dbReference type="PATRIC" id="fig|754477.3.peg.1428"/>